<dbReference type="RefSeq" id="WP_265505211.1">
    <property type="nucleotide sequence ID" value="NZ_JAOTBE010000001.1"/>
</dbReference>
<keyword evidence="2" id="KW-1133">Transmembrane helix</keyword>
<reference evidence="3 4" key="1">
    <citation type="submission" date="2024-09" db="EMBL/GenBank/DDBJ databases">
        <authorList>
            <person name="Sun Q."/>
            <person name="Mori K."/>
        </authorList>
    </citation>
    <scope>NUCLEOTIDE SEQUENCE [LARGE SCALE GENOMIC DNA]</scope>
    <source>
        <strain evidence="3 4">CCM 7904</strain>
    </source>
</reference>
<protein>
    <submittedName>
        <fullName evidence="3">Uncharacterized protein</fullName>
    </submittedName>
</protein>
<proteinExistence type="predicted"/>
<sequence>MTRTEFIAATALILFGAFALGWLASWLVHRIARPRKSNMTDLDRMAHQLHEAEDQHTRTLAAHVEREAALRNDLARVEAENRATMEALRSSRNEIEELRDYIEQRLARR</sequence>
<accession>A0ABV6CGK8</accession>
<feature type="transmembrane region" description="Helical" evidence="2">
    <location>
        <begin position="6"/>
        <end position="28"/>
    </location>
</feature>
<evidence type="ECO:0000313" key="3">
    <source>
        <dbReference type="EMBL" id="MFC0199860.1"/>
    </source>
</evidence>
<keyword evidence="1" id="KW-0175">Coiled coil</keyword>
<keyword evidence="2" id="KW-0812">Transmembrane</keyword>
<name>A0ABV6CGK8_9RHOB</name>
<feature type="coiled-coil region" evidence="1">
    <location>
        <begin position="60"/>
        <end position="94"/>
    </location>
</feature>
<evidence type="ECO:0000256" key="1">
    <source>
        <dbReference type="SAM" id="Coils"/>
    </source>
</evidence>
<organism evidence="3 4">
    <name type="scientific">Paracoccus rhizosphaerae</name>
    <dbReference type="NCBI Taxonomy" id="1133347"/>
    <lineage>
        <taxon>Bacteria</taxon>
        <taxon>Pseudomonadati</taxon>
        <taxon>Pseudomonadota</taxon>
        <taxon>Alphaproteobacteria</taxon>
        <taxon>Rhodobacterales</taxon>
        <taxon>Paracoccaceae</taxon>
        <taxon>Paracoccus</taxon>
    </lineage>
</organism>
<dbReference type="Proteomes" id="UP001589795">
    <property type="component" value="Unassembled WGS sequence"/>
</dbReference>
<keyword evidence="4" id="KW-1185">Reference proteome</keyword>
<evidence type="ECO:0000256" key="2">
    <source>
        <dbReference type="SAM" id="Phobius"/>
    </source>
</evidence>
<evidence type="ECO:0000313" key="4">
    <source>
        <dbReference type="Proteomes" id="UP001589795"/>
    </source>
</evidence>
<dbReference type="EMBL" id="JBHLWQ010000055">
    <property type="protein sequence ID" value="MFC0199860.1"/>
    <property type="molecule type" value="Genomic_DNA"/>
</dbReference>
<keyword evidence="2" id="KW-0472">Membrane</keyword>
<comment type="caution">
    <text evidence="3">The sequence shown here is derived from an EMBL/GenBank/DDBJ whole genome shotgun (WGS) entry which is preliminary data.</text>
</comment>
<gene>
    <name evidence="3" type="ORF">ACFFIZ_05885</name>
</gene>